<evidence type="ECO:0000313" key="2">
    <source>
        <dbReference type="EMBL" id="TDQ73802.1"/>
    </source>
</evidence>
<protein>
    <submittedName>
        <fullName evidence="2">Conjugative transposon TraN protein</fullName>
    </submittedName>
</protein>
<dbReference type="AlphaFoldDB" id="A0A4R6W8T2"/>
<dbReference type="InterPro" id="IPR022298">
    <property type="entry name" value="Conjug_transposon_TraN"/>
</dbReference>
<dbReference type="Proteomes" id="UP000295292">
    <property type="component" value="Unassembled WGS sequence"/>
</dbReference>
<reference evidence="2 3" key="1">
    <citation type="submission" date="2019-03" db="EMBL/GenBank/DDBJ databases">
        <title>Genomic Encyclopedia of Archaeal and Bacterial Type Strains, Phase II (KMG-II): from individual species to whole genera.</title>
        <authorList>
            <person name="Goeker M."/>
        </authorList>
    </citation>
    <scope>NUCLEOTIDE SEQUENCE [LARGE SCALE GENOMIC DNA]</scope>
    <source>
        <strain evidence="2 3">DSM 28353</strain>
    </source>
</reference>
<feature type="signal peptide" evidence="1">
    <location>
        <begin position="1"/>
        <end position="24"/>
    </location>
</feature>
<dbReference type="OrthoDB" id="1038500at2"/>
<dbReference type="EMBL" id="SNYV01000018">
    <property type="protein sequence ID" value="TDQ73802.1"/>
    <property type="molecule type" value="Genomic_DNA"/>
</dbReference>
<feature type="chain" id="PRO_5020816571" evidence="1">
    <location>
        <begin position="25"/>
        <end position="279"/>
    </location>
</feature>
<dbReference type="NCBIfam" id="TIGR03780">
    <property type="entry name" value="Bac_Flav_CT_N"/>
    <property type="match status" value="1"/>
</dbReference>
<dbReference type="Pfam" id="PF13595">
    <property type="entry name" value="DUF4138"/>
    <property type="match status" value="1"/>
</dbReference>
<name>A0A4R6W8T2_9SPHI</name>
<proteinExistence type="predicted"/>
<sequence>MKKLCRGVLCAMLLIISNVFIVSAQDIETDKLHLGIPVIEIANDKTTNLIFPFSIISVDRGSSEVMVQKAKGVKNVLQLKSAEEDFAETNLTVITSDGSLYSFLLVYNHFPFQTNYVLNDMKPFRFKAELHDTNSNEAILFSKSTEVSLRKAFLKKLSKAYGVSIQIQGIYIYNGIMYFKVQLSNNTQIPYNVEQFRFYIKDKKLTKRTASQELEISPINIHGHYEAIPANSNIIVIVAMEKFTIPDKKIFHIEMLEKNGGRNLHIKIKNKDLIKCRQL</sequence>
<evidence type="ECO:0000313" key="3">
    <source>
        <dbReference type="Proteomes" id="UP000295292"/>
    </source>
</evidence>
<organism evidence="2 3">
    <name type="scientific">Sphingobacterium yanglingense</name>
    <dbReference type="NCBI Taxonomy" id="1437280"/>
    <lineage>
        <taxon>Bacteria</taxon>
        <taxon>Pseudomonadati</taxon>
        <taxon>Bacteroidota</taxon>
        <taxon>Sphingobacteriia</taxon>
        <taxon>Sphingobacteriales</taxon>
        <taxon>Sphingobacteriaceae</taxon>
        <taxon>Sphingobacterium</taxon>
    </lineage>
</organism>
<keyword evidence="1" id="KW-0732">Signal</keyword>
<keyword evidence="3" id="KW-1185">Reference proteome</keyword>
<gene>
    <name evidence="2" type="ORF">CLV99_4239</name>
</gene>
<dbReference type="RefSeq" id="WP_133586384.1">
    <property type="nucleotide sequence ID" value="NZ_SNYV01000018.1"/>
</dbReference>
<accession>A0A4R6W8T2</accession>
<evidence type="ECO:0000256" key="1">
    <source>
        <dbReference type="SAM" id="SignalP"/>
    </source>
</evidence>
<comment type="caution">
    <text evidence="2">The sequence shown here is derived from an EMBL/GenBank/DDBJ whole genome shotgun (WGS) entry which is preliminary data.</text>
</comment>